<organism evidence="1 2">
    <name type="scientific">Hirundo rustica rustica</name>
    <dbReference type="NCBI Taxonomy" id="333673"/>
    <lineage>
        <taxon>Eukaryota</taxon>
        <taxon>Metazoa</taxon>
        <taxon>Chordata</taxon>
        <taxon>Craniata</taxon>
        <taxon>Vertebrata</taxon>
        <taxon>Euteleostomi</taxon>
        <taxon>Archelosauria</taxon>
        <taxon>Archosauria</taxon>
        <taxon>Dinosauria</taxon>
        <taxon>Saurischia</taxon>
        <taxon>Theropoda</taxon>
        <taxon>Coelurosauria</taxon>
        <taxon>Aves</taxon>
        <taxon>Neognathae</taxon>
        <taxon>Neoaves</taxon>
        <taxon>Telluraves</taxon>
        <taxon>Australaves</taxon>
        <taxon>Passeriformes</taxon>
        <taxon>Sylvioidea</taxon>
        <taxon>Hirundinidae</taxon>
        <taxon>Hirundo</taxon>
    </lineage>
</organism>
<keyword evidence="2" id="KW-1185">Reference proteome</keyword>
<proteinExistence type="predicted"/>
<comment type="caution">
    <text evidence="1">The sequence shown here is derived from an EMBL/GenBank/DDBJ whole genome shotgun (WGS) entry which is preliminary data.</text>
</comment>
<evidence type="ECO:0000313" key="2">
    <source>
        <dbReference type="Proteomes" id="UP000269221"/>
    </source>
</evidence>
<accession>A0A3M0KF22</accession>
<dbReference type="AlphaFoldDB" id="A0A3M0KF22"/>
<sequence>MCIWKLKEKPEQEFHFYEATELLRTGKVGLFLEESAQADVQRDVDRFKKWAHRNLITFNKTKCKVLHLAGATPGINPGWGMKLSRAALLRTWGCWWMRHWTQANNVHLECCLQLWSPQHRKDIDLSERVHRRATKLIKRI</sequence>
<name>A0A3M0KF22_HIRRU</name>
<dbReference type="OrthoDB" id="276744at2759"/>
<evidence type="ECO:0000313" key="1">
    <source>
        <dbReference type="EMBL" id="RMC11645.1"/>
    </source>
</evidence>
<dbReference type="EMBL" id="QRBI01000108">
    <property type="protein sequence ID" value="RMC11645.1"/>
    <property type="molecule type" value="Genomic_DNA"/>
</dbReference>
<gene>
    <name evidence="1" type="ORF">DUI87_11767</name>
</gene>
<dbReference type="Proteomes" id="UP000269221">
    <property type="component" value="Unassembled WGS sequence"/>
</dbReference>
<evidence type="ECO:0008006" key="3">
    <source>
        <dbReference type="Google" id="ProtNLM"/>
    </source>
</evidence>
<reference evidence="1 2" key="1">
    <citation type="submission" date="2018-07" db="EMBL/GenBank/DDBJ databases">
        <title>A high quality draft genome assembly of the barn swallow (H. rustica rustica).</title>
        <authorList>
            <person name="Formenti G."/>
            <person name="Chiara M."/>
            <person name="Poveda L."/>
            <person name="Francoijs K.-J."/>
            <person name="Bonisoli-Alquati A."/>
            <person name="Canova L."/>
            <person name="Gianfranceschi L."/>
            <person name="Horner D.S."/>
            <person name="Saino N."/>
        </authorList>
    </citation>
    <scope>NUCLEOTIDE SEQUENCE [LARGE SCALE GENOMIC DNA]</scope>
    <source>
        <strain evidence="1">Chelidonia</strain>
        <tissue evidence="1">Blood</tissue>
    </source>
</reference>
<protein>
    <recommendedName>
        <fullName evidence="3">Rna-directed dna polymerase from mobile element jockey-like</fullName>
    </recommendedName>
</protein>